<dbReference type="EMBL" id="ABCJ01000001">
    <property type="protein sequence ID" value="EDM24570.1"/>
    <property type="molecule type" value="Genomic_DNA"/>
</dbReference>
<evidence type="ECO:0000313" key="10">
    <source>
        <dbReference type="EMBL" id="EDM24570.1"/>
    </source>
</evidence>
<dbReference type="EC" id="2.9.1.1" evidence="8"/>
<reference evidence="10 11" key="1">
    <citation type="journal article" date="2011" name="Stand. Genomic Sci.">
        <title>Draft genome sequence of Caminibacter mediatlanticus strain TB-2, an epsilonproteobacterium isolated from a deep-sea hydrothermal vent.</title>
        <authorList>
            <person name="Giovannelli D."/>
            <person name="Ferriera S."/>
            <person name="Johnson J."/>
            <person name="Kravitz S."/>
            <person name="Perez-Rodriguez I."/>
            <person name="Ricci J."/>
            <person name="O'Brien C."/>
            <person name="Voordeckers J.W."/>
            <person name="Bini E."/>
            <person name="Vetriani C."/>
        </authorList>
    </citation>
    <scope>NUCLEOTIDE SEQUENCE [LARGE SCALE GENOMIC DNA]</scope>
    <source>
        <strain evidence="10 11">TB-2</strain>
    </source>
</reference>
<accession>A0AAI9AJA8</accession>
<dbReference type="Gene3D" id="3.40.640.10">
    <property type="entry name" value="Type I PLP-dependent aspartate aminotransferase-like (Major domain)"/>
    <property type="match status" value="1"/>
</dbReference>
<comment type="cofactor">
    <cofactor evidence="1 8 9">
        <name>pyridoxal 5'-phosphate</name>
        <dbReference type="ChEBI" id="CHEBI:597326"/>
    </cofactor>
</comment>
<evidence type="ECO:0000256" key="4">
    <source>
        <dbReference type="ARBA" id="ARBA00022898"/>
    </source>
</evidence>
<evidence type="ECO:0000256" key="5">
    <source>
        <dbReference type="ARBA" id="ARBA00022917"/>
    </source>
</evidence>
<comment type="caution">
    <text evidence="10">The sequence shown here is derived from an EMBL/GenBank/DDBJ whole genome shotgun (WGS) entry which is preliminary data.</text>
</comment>
<proteinExistence type="inferred from homology"/>
<dbReference type="InterPro" id="IPR015424">
    <property type="entry name" value="PyrdxlP-dep_Trfase"/>
</dbReference>
<dbReference type="Proteomes" id="UP000003288">
    <property type="component" value="Unassembled WGS sequence"/>
</dbReference>
<sequence>MELFRKIPKVDKILSKLNYPKKVAIPIINKHLNKLRENIKNGVIKEIDEDNLIKKIELEIKKAFSPSMLNIINATGVIIHTNLGRSLIDEEIFEKAKQLSTRYSNLEYNLEKGKRGDRYTHASKFLRLLFGCEDALIVNNNAAAVFLILNTFAKDKEVIVSRGELVEIGGSFRIPEVMKASGAKLIEVGTTNKTKIQDYKEAITENTSMLMKVHKSNYTIEGFSEEASLEEIVNLAKDNNLLDYYDLGSAYLPPLPYNLGKNEPSIFDIMKNNPSLVSSSGDKLFGSVQAGIILGKKELIAKLKKNQILRMFRVDKITLSIIEATALEYLKENYEKIPTLKLLYQNEEKLIKKAKKIIELSGKDLEIKKTFTYVGGGTMPNKKIPSIAIVLNGNPTKLEKYFRENLIIGRIENEKFLLDVRTILEDEFEKVAKVIRSLD</sequence>
<comment type="similarity">
    <text evidence="7 8">Belongs to the SelA family.</text>
</comment>
<comment type="function">
    <text evidence="8">Converts seryl-tRNA(Sec) to selenocysteinyl-tRNA(Sec) required for selenoprotein biosynthesis.</text>
</comment>
<comment type="subcellular location">
    <subcellularLocation>
        <location evidence="8">Cytoplasm</location>
    </subcellularLocation>
</comment>
<evidence type="ECO:0000256" key="9">
    <source>
        <dbReference type="PIRSR" id="PIRSR618319-50"/>
    </source>
</evidence>
<organism evidence="10 11">
    <name type="scientific">Caminibacter mediatlanticus TB-2</name>
    <dbReference type="NCBI Taxonomy" id="391592"/>
    <lineage>
        <taxon>Bacteria</taxon>
        <taxon>Pseudomonadati</taxon>
        <taxon>Campylobacterota</taxon>
        <taxon>Epsilonproteobacteria</taxon>
        <taxon>Nautiliales</taxon>
        <taxon>Nautiliaceae</taxon>
        <taxon>Caminibacter</taxon>
    </lineage>
</organism>
<keyword evidence="5 8" id="KW-0648">Protein biosynthesis</keyword>
<dbReference type="GO" id="GO:0004125">
    <property type="term" value="F:L-seryl-tRNA(Sec) selenium transferase activity"/>
    <property type="evidence" value="ECO:0007669"/>
    <property type="project" value="UniProtKB-UniRule"/>
</dbReference>
<dbReference type="GO" id="GO:0001717">
    <property type="term" value="P:conversion of seryl-tRNAsec to selenocys-tRNAsec"/>
    <property type="evidence" value="ECO:0007669"/>
    <property type="project" value="UniProtKB-UniRule"/>
</dbReference>
<dbReference type="GO" id="GO:0001514">
    <property type="term" value="P:selenocysteine incorporation"/>
    <property type="evidence" value="ECO:0007669"/>
    <property type="project" value="UniProtKB-UniRule"/>
</dbReference>
<keyword evidence="4 8" id="KW-0663">Pyridoxal phosphate</keyword>
<dbReference type="AlphaFoldDB" id="A0AAI9AJA8"/>
<dbReference type="PANTHER" id="PTHR32328:SF0">
    <property type="entry name" value="L-SERYL-TRNA(SEC) SELENIUM TRANSFERASE"/>
    <property type="match status" value="1"/>
</dbReference>
<dbReference type="NCBIfam" id="TIGR00474">
    <property type="entry name" value="selA"/>
    <property type="match status" value="1"/>
</dbReference>
<evidence type="ECO:0000313" key="11">
    <source>
        <dbReference type="Proteomes" id="UP000003288"/>
    </source>
</evidence>
<dbReference type="HAMAP" id="MF_00423">
    <property type="entry name" value="SelA"/>
    <property type="match status" value="1"/>
</dbReference>
<keyword evidence="6 8" id="KW-0711">Selenium</keyword>
<dbReference type="Gene3D" id="3.90.1150.180">
    <property type="match status" value="1"/>
</dbReference>
<keyword evidence="3 8" id="KW-0808">Transferase</keyword>
<comment type="pathway">
    <text evidence="8">Aminoacyl-tRNA biosynthesis; selenocysteinyl-tRNA(Sec) biosynthesis; selenocysteinyl-tRNA(Sec) from L-seryl-tRNA(Sec) (bacterial route): step 1/1.</text>
</comment>
<evidence type="ECO:0000256" key="1">
    <source>
        <dbReference type="ARBA" id="ARBA00001933"/>
    </source>
</evidence>
<comment type="catalytic activity">
    <reaction evidence="8">
        <text>L-seryl-tRNA(Sec) + selenophosphate + H(+) = L-selenocysteinyl-tRNA(Sec) + phosphate</text>
        <dbReference type="Rhea" id="RHEA:22728"/>
        <dbReference type="Rhea" id="RHEA-COMP:9742"/>
        <dbReference type="Rhea" id="RHEA-COMP:9743"/>
        <dbReference type="ChEBI" id="CHEBI:15378"/>
        <dbReference type="ChEBI" id="CHEBI:16144"/>
        <dbReference type="ChEBI" id="CHEBI:43474"/>
        <dbReference type="ChEBI" id="CHEBI:78533"/>
        <dbReference type="ChEBI" id="CHEBI:78573"/>
        <dbReference type="EC" id="2.9.1.1"/>
    </reaction>
</comment>
<gene>
    <name evidence="8" type="primary">selA</name>
    <name evidence="10" type="ORF">CMTB2_03603</name>
</gene>
<dbReference type="RefSeq" id="WP_007473620.1">
    <property type="nucleotide sequence ID" value="NZ_ABCJ01000001.1"/>
</dbReference>
<evidence type="ECO:0000256" key="6">
    <source>
        <dbReference type="ARBA" id="ARBA00023266"/>
    </source>
</evidence>
<evidence type="ECO:0000256" key="2">
    <source>
        <dbReference type="ARBA" id="ARBA00022490"/>
    </source>
</evidence>
<dbReference type="InterPro" id="IPR018319">
    <property type="entry name" value="SelA-like"/>
</dbReference>
<feature type="modified residue" description="N6-(pyridoxal phosphate)lysine" evidence="8 9">
    <location>
        <position position="283"/>
    </location>
</feature>
<dbReference type="GO" id="GO:0005737">
    <property type="term" value="C:cytoplasm"/>
    <property type="evidence" value="ECO:0007669"/>
    <property type="project" value="UniProtKB-SubCell"/>
</dbReference>
<protein>
    <recommendedName>
        <fullName evidence="8">L-seryl-tRNA(Sec) selenium transferase</fullName>
        <ecNumber evidence="8">2.9.1.1</ecNumber>
    </recommendedName>
    <alternativeName>
        <fullName evidence="8">Selenocysteine synthase</fullName>
        <shortName evidence="8">Sec synthase</shortName>
    </alternativeName>
    <alternativeName>
        <fullName evidence="8">Selenocysteinyl-tRNA(Sec) synthase</fullName>
    </alternativeName>
</protein>
<name>A0AAI9AJA8_9BACT</name>
<evidence type="ECO:0000256" key="7">
    <source>
        <dbReference type="ARBA" id="ARBA00044507"/>
    </source>
</evidence>
<dbReference type="SUPFAM" id="SSF53383">
    <property type="entry name" value="PLP-dependent transferases"/>
    <property type="match status" value="1"/>
</dbReference>
<dbReference type="InterPro" id="IPR015421">
    <property type="entry name" value="PyrdxlP-dep_Trfase_major"/>
</dbReference>
<evidence type="ECO:0000256" key="8">
    <source>
        <dbReference type="HAMAP-Rule" id="MF_00423"/>
    </source>
</evidence>
<dbReference type="PANTHER" id="PTHR32328">
    <property type="entry name" value="L-SERYL-TRNA(SEC) SELENIUM TRANSFERASE"/>
    <property type="match status" value="1"/>
</dbReference>
<keyword evidence="2 8" id="KW-0963">Cytoplasm</keyword>
<evidence type="ECO:0000256" key="3">
    <source>
        <dbReference type="ARBA" id="ARBA00022679"/>
    </source>
</evidence>
<dbReference type="InterPro" id="IPR004534">
    <property type="entry name" value="SelA_trans"/>
</dbReference>
<dbReference type="Pfam" id="PF03841">
    <property type="entry name" value="SelA"/>
    <property type="match status" value="1"/>
</dbReference>